<dbReference type="PROSITE" id="PS01124">
    <property type="entry name" value="HTH_ARAC_FAMILY_2"/>
    <property type="match status" value="1"/>
</dbReference>
<dbReference type="RefSeq" id="WP_075099311.1">
    <property type="nucleotide sequence ID" value="NZ_MSJL01000023.1"/>
</dbReference>
<dbReference type="EMBL" id="UHEN01000001">
    <property type="protein sequence ID" value="SUN08549.1"/>
    <property type="molecule type" value="Genomic_DNA"/>
</dbReference>
<dbReference type="Pfam" id="PF12833">
    <property type="entry name" value="HTH_18"/>
    <property type="match status" value="1"/>
</dbReference>
<dbReference type="SMART" id="SM00342">
    <property type="entry name" value="HTH_ARAC"/>
    <property type="match status" value="1"/>
</dbReference>
<name>A0A1Q8ED17_STRAI</name>
<proteinExistence type="predicted"/>
<evidence type="ECO:0000313" key="5">
    <source>
        <dbReference type="EMBL" id="OLF49687.1"/>
    </source>
</evidence>
<dbReference type="PANTHER" id="PTHR43280">
    <property type="entry name" value="ARAC-FAMILY TRANSCRIPTIONAL REGULATOR"/>
    <property type="match status" value="1"/>
</dbReference>
<evidence type="ECO:0000313" key="8">
    <source>
        <dbReference type="Proteomes" id="UP000255213"/>
    </source>
</evidence>
<dbReference type="AlphaFoldDB" id="A0A1Q8ED17"/>
<dbReference type="SUPFAM" id="SSF46689">
    <property type="entry name" value="Homeodomain-like"/>
    <property type="match status" value="2"/>
</dbReference>
<dbReference type="Proteomes" id="UP000255213">
    <property type="component" value="Unassembled WGS sequence"/>
</dbReference>
<dbReference type="InterPro" id="IPR037923">
    <property type="entry name" value="HTH-like"/>
</dbReference>
<dbReference type="SUPFAM" id="SSF51215">
    <property type="entry name" value="Regulatory protein AraC"/>
    <property type="match status" value="1"/>
</dbReference>
<sequence>MNILNTYYELEGYNVDLNVDHYGAEQCDKNYSFGPSIRDNYVLHFIVSGKGRFTVKGKTTELQAGDLFILPQNEVTLYQADAEEPWSYIWVGFSGTRAQAILQQTTLLDQYFLHSTLHSPILKTMQAITESPIHKLNIITELSLVGQLQTLLAHLIAEFPNEDLYKANHLTQNYVQQAIKMIHNCYNSPLKVAEIAEKLSLNRSYLYKIFKKETGYSIKEYILQVKMDRSCELLLHPDLSITEVAYSVGYVDPLTFSSVFKHYFHISPSEYRRQHKQA</sequence>
<dbReference type="PRINTS" id="PR00032">
    <property type="entry name" value="HTHARAC"/>
</dbReference>
<dbReference type="InterPro" id="IPR009057">
    <property type="entry name" value="Homeodomain-like_sf"/>
</dbReference>
<dbReference type="Gene3D" id="1.10.10.60">
    <property type="entry name" value="Homeodomain-like"/>
    <property type="match status" value="2"/>
</dbReference>
<dbReference type="GO" id="GO:0043565">
    <property type="term" value="F:sequence-specific DNA binding"/>
    <property type="evidence" value="ECO:0007669"/>
    <property type="project" value="InterPro"/>
</dbReference>
<dbReference type="OrthoDB" id="9813413at2"/>
<evidence type="ECO:0000313" key="7">
    <source>
        <dbReference type="Proteomes" id="UP000186437"/>
    </source>
</evidence>
<evidence type="ECO:0000256" key="3">
    <source>
        <dbReference type="ARBA" id="ARBA00023163"/>
    </source>
</evidence>
<dbReference type="EMBL" id="MSJL01000023">
    <property type="protein sequence ID" value="OLF49687.1"/>
    <property type="molecule type" value="Genomic_DNA"/>
</dbReference>
<organism evidence="5 7">
    <name type="scientific">Streptococcus acidominimus</name>
    <dbReference type="NCBI Taxonomy" id="1326"/>
    <lineage>
        <taxon>Bacteria</taxon>
        <taxon>Bacillati</taxon>
        <taxon>Bacillota</taxon>
        <taxon>Bacilli</taxon>
        <taxon>Lactobacillales</taxon>
        <taxon>Streptococcaceae</taxon>
        <taxon>Streptococcus</taxon>
    </lineage>
</organism>
<reference evidence="5" key="1">
    <citation type="submission" date="2016-12" db="EMBL/GenBank/DDBJ databases">
        <authorList>
            <person name="Song W.-J."/>
            <person name="Kurnit D.M."/>
        </authorList>
    </citation>
    <scope>NUCLEOTIDE SEQUENCE [LARGE SCALE GENOMIC DNA]</scope>
    <source>
        <strain evidence="5">ATCC 51725</strain>
    </source>
</reference>
<dbReference type="CDD" id="cd06986">
    <property type="entry name" value="cupin_MmsR-like_N"/>
    <property type="match status" value="1"/>
</dbReference>
<keyword evidence="7" id="KW-1185">Reference proteome</keyword>
<dbReference type="InterPro" id="IPR020449">
    <property type="entry name" value="Tscrpt_reg_AraC-type_HTH"/>
</dbReference>
<dbReference type="InterPro" id="IPR003313">
    <property type="entry name" value="AraC-bd"/>
</dbReference>
<accession>A0A1Q8ED17</accession>
<dbReference type="Proteomes" id="UP000186437">
    <property type="component" value="Unassembled WGS sequence"/>
</dbReference>
<evidence type="ECO:0000259" key="4">
    <source>
        <dbReference type="PROSITE" id="PS01124"/>
    </source>
</evidence>
<evidence type="ECO:0000256" key="2">
    <source>
        <dbReference type="ARBA" id="ARBA00023125"/>
    </source>
</evidence>
<gene>
    <name evidence="6" type="primary">araC</name>
    <name evidence="5" type="ORF">BU200_05995</name>
    <name evidence="6" type="ORF">NCTC12957_02148</name>
</gene>
<evidence type="ECO:0000313" key="6">
    <source>
        <dbReference type="EMBL" id="SUN08549.1"/>
    </source>
</evidence>
<keyword evidence="2" id="KW-0238">DNA-binding</keyword>
<feature type="domain" description="HTH araC/xylS-type" evidence="4">
    <location>
        <begin position="176"/>
        <end position="274"/>
    </location>
</feature>
<reference evidence="7" key="2">
    <citation type="submission" date="2016-12" db="EMBL/GenBank/DDBJ databases">
        <authorList>
            <person name="Gulvik C.A."/>
        </authorList>
    </citation>
    <scope>NUCLEOTIDE SEQUENCE [LARGE SCALE GENOMIC DNA]</scope>
    <source>
        <strain evidence="7">ATCC 51725</strain>
    </source>
</reference>
<keyword evidence="1" id="KW-0805">Transcription regulation</keyword>
<dbReference type="PANTHER" id="PTHR43280:SF30">
    <property type="entry name" value="MMSAB OPERON REGULATORY PROTEIN"/>
    <property type="match status" value="1"/>
</dbReference>
<reference evidence="6 8" key="3">
    <citation type="submission" date="2018-06" db="EMBL/GenBank/DDBJ databases">
        <authorList>
            <consortium name="Pathogen Informatics"/>
            <person name="Doyle S."/>
        </authorList>
    </citation>
    <scope>NUCLEOTIDE SEQUENCE [LARGE SCALE GENOMIC DNA]</scope>
    <source>
        <strain evidence="6 8">NCTC12957</strain>
    </source>
</reference>
<dbReference type="InterPro" id="IPR018060">
    <property type="entry name" value="HTH_AraC"/>
</dbReference>
<protein>
    <submittedName>
        <fullName evidence="5">AraC family transcriptional regulator</fullName>
    </submittedName>
</protein>
<evidence type="ECO:0000256" key="1">
    <source>
        <dbReference type="ARBA" id="ARBA00023015"/>
    </source>
</evidence>
<keyword evidence="3" id="KW-0804">Transcription</keyword>
<dbReference type="GO" id="GO:0003700">
    <property type="term" value="F:DNA-binding transcription factor activity"/>
    <property type="evidence" value="ECO:0007669"/>
    <property type="project" value="InterPro"/>
</dbReference>
<dbReference type="Gene3D" id="2.60.120.280">
    <property type="entry name" value="Regulatory protein AraC"/>
    <property type="match status" value="1"/>
</dbReference>
<dbReference type="Pfam" id="PF02311">
    <property type="entry name" value="AraC_binding"/>
    <property type="match status" value="1"/>
</dbReference>